<evidence type="ECO:0000259" key="2">
    <source>
        <dbReference type="Pfam" id="PF01841"/>
    </source>
</evidence>
<dbReference type="PANTHER" id="PTHR35532">
    <property type="entry name" value="SIMILAR TO POLYHYDROXYALKANOATE DEPOLYMERASE"/>
    <property type="match status" value="1"/>
</dbReference>
<dbReference type="eggNOG" id="COG1305">
    <property type="taxonomic scope" value="Bacteria"/>
</dbReference>
<keyword evidence="1" id="KW-0175">Coiled coil</keyword>
<dbReference type="EMBL" id="ABIY02000076">
    <property type="protein sequence ID" value="EDV01509.1"/>
    <property type="molecule type" value="Genomic_DNA"/>
</dbReference>
<evidence type="ECO:0000256" key="1">
    <source>
        <dbReference type="SAM" id="Coils"/>
    </source>
</evidence>
<dbReference type="Pfam" id="PF01841">
    <property type="entry name" value="Transglut_core"/>
    <property type="match status" value="1"/>
</dbReference>
<organism evidence="3 4">
    <name type="scientific">Phocaeicola coprocola DSM 17136</name>
    <dbReference type="NCBI Taxonomy" id="470145"/>
    <lineage>
        <taxon>Bacteria</taxon>
        <taxon>Pseudomonadati</taxon>
        <taxon>Bacteroidota</taxon>
        <taxon>Bacteroidia</taxon>
        <taxon>Bacteroidales</taxon>
        <taxon>Bacteroidaceae</taxon>
        <taxon>Phocaeicola</taxon>
    </lineage>
</organism>
<dbReference type="SUPFAM" id="SSF54001">
    <property type="entry name" value="Cysteine proteinases"/>
    <property type="match status" value="1"/>
</dbReference>
<dbReference type="Proteomes" id="UP000003146">
    <property type="component" value="Unassembled WGS sequence"/>
</dbReference>
<protein>
    <recommendedName>
        <fullName evidence="2">Transglutaminase-like domain-containing protein</fullName>
    </recommendedName>
</protein>
<proteinExistence type="predicted"/>
<reference evidence="3 4" key="2">
    <citation type="submission" date="2008-04" db="EMBL/GenBank/DDBJ databases">
        <authorList>
            <person name="Fulton L."/>
            <person name="Clifton S."/>
            <person name="Fulton B."/>
            <person name="Xu J."/>
            <person name="Minx P."/>
            <person name="Pepin K.H."/>
            <person name="Johnson M."/>
            <person name="Thiruvilangam P."/>
            <person name="Bhonagiri V."/>
            <person name="Nash W.E."/>
            <person name="Mardis E.R."/>
            <person name="Wilson R.K."/>
        </authorList>
    </citation>
    <scope>NUCLEOTIDE SEQUENCE [LARGE SCALE GENOMIC DNA]</scope>
    <source>
        <strain evidence="3 4">DSM 17136</strain>
    </source>
</reference>
<evidence type="ECO:0000313" key="4">
    <source>
        <dbReference type="Proteomes" id="UP000003146"/>
    </source>
</evidence>
<accession>B3JHU0</accession>
<dbReference type="PROSITE" id="PS51257">
    <property type="entry name" value="PROKAR_LIPOPROTEIN"/>
    <property type="match status" value="1"/>
</dbReference>
<name>B3JHU0_9BACT</name>
<sequence length="662" mass="76215">MNTTKTTLTLLFSIFFISCIQQDSAYFLKHALKQAENNRKELEKVLNRYNKTPEDSLKYKAACFLIENMSSHYFFEGKLLDQYTSFYTILRNTEGSSNPAQIADSIRNLYPPFNIRNLQIKYDIKTIDSAFICKNIDHAFKVWKEQPWGKSVSFNTFLQYILPYRIDNEKLTEWREVYYNKFNHLLDSLRSSNSQDKGNPVAAAKVLTKYLQDSTHTYFTTYAPASLPHIGALAALQQCGSCREISDFLVYLYRSLGIPCAVDNMPIRANDNVGHSWVVLWDSQGKEYCQEYMDDIQPIEENGNRIASTKTKVYRKTFSLNRQMEKSMTELEKEIHPFFKHPHFIDVTYQYAPNYKQYFFIPDSLLYPNHPTSGIAYLCNAVQLSWSPVAWGQVDDQGIVFQSIECGGLVRAATWIKGQQIFLTDPFMINSDGTLDIFNKHEKKCTINLYAKYNTQDEPFGALMIGGVFQGSNDIHFNKSDTLYIIKEAPVRLNTVVKAQTSRKYQYVRYYGPQNSYCNIAEAVFFGKSASIPLKGKIIGTPGCKENDGSHEYTNVFDGKSWTSFNYKNSSGGWAGLDLEEPKQITHISYTPRNRDNYIRPGDVYELLYCDKNWISAGLQTATSDSLTYNNIPQNTLLILKNHTRGQQIRPFVYKEGKQIWL</sequence>
<dbReference type="Gene3D" id="2.60.120.260">
    <property type="entry name" value="Galactose-binding domain-like"/>
    <property type="match status" value="2"/>
</dbReference>
<dbReference type="InterPro" id="IPR002931">
    <property type="entry name" value="Transglutaminase-like"/>
</dbReference>
<dbReference type="AlphaFoldDB" id="B3JHU0"/>
<feature type="coiled-coil region" evidence="1">
    <location>
        <begin position="25"/>
        <end position="52"/>
    </location>
</feature>
<dbReference type="PANTHER" id="PTHR35532:SF5">
    <property type="entry name" value="CARBOHYDRATE-BINDING DOMAIN-CONTAINING PROTEIN"/>
    <property type="match status" value="1"/>
</dbReference>
<reference evidence="3 4" key="1">
    <citation type="submission" date="2008-04" db="EMBL/GenBank/DDBJ databases">
        <title>Draft genome sequence of Bacteroides coprocola (DSM 17136).</title>
        <authorList>
            <person name="Sudarsanam P."/>
            <person name="Ley R."/>
            <person name="Guruge J."/>
            <person name="Turnbaugh P.J."/>
            <person name="Mahowald M."/>
            <person name="Liep D."/>
            <person name="Gordon J."/>
        </authorList>
    </citation>
    <scope>NUCLEOTIDE SEQUENCE [LARGE SCALE GENOMIC DNA]</scope>
    <source>
        <strain evidence="3 4">DSM 17136</strain>
    </source>
</reference>
<dbReference type="HOGENOM" id="CLU_014876_0_0_10"/>
<dbReference type="InterPro" id="IPR038765">
    <property type="entry name" value="Papain-like_cys_pep_sf"/>
</dbReference>
<dbReference type="STRING" id="470145.BACCOP_01452"/>
<evidence type="ECO:0000313" key="3">
    <source>
        <dbReference type="EMBL" id="EDV01509.1"/>
    </source>
</evidence>
<comment type="caution">
    <text evidence="3">The sequence shown here is derived from an EMBL/GenBank/DDBJ whole genome shotgun (WGS) entry which is preliminary data.</text>
</comment>
<gene>
    <name evidence="3" type="ORF">BACCOP_01452</name>
</gene>
<dbReference type="RefSeq" id="WP_007568981.1">
    <property type="nucleotide sequence ID" value="NZ_DS981483.1"/>
</dbReference>
<dbReference type="OrthoDB" id="679512at2"/>
<feature type="domain" description="Transglutaminase-like" evidence="2">
    <location>
        <begin position="196"/>
        <end position="284"/>
    </location>
</feature>